<dbReference type="SMART" id="SM00471">
    <property type="entry name" value="HDc"/>
    <property type="match status" value="1"/>
</dbReference>
<feature type="transmembrane region" description="Helical" evidence="1">
    <location>
        <begin position="25"/>
        <end position="47"/>
    </location>
</feature>
<dbReference type="PANTHER" id="PTHR43155:SF2">
    <property type="entry name" value="CYCLIC DI-GMP PHOSPHODIESTERASE PA4108"/>
    <property type="match status" value="1"/>
</dbReference>
<dbReference type="SUPFAM" id="SSF55781">
    <property type="entry name" value="GAF domain-like"/>
    <property type="match status" value="1"/>
</dbReference>
<protein>
    <submittedName>
        <fullName evidence="3">Metal dependent phosphohydrolase/3',5'-cyclic-nucleotide phosphodiesterase</fullName>
    </submittedName>
</protein>
<dbReference type="Pfam" id="PF13487">
    <property type="entry name" value="HD_5"/>
    <property type="match status" value="1"/>
</dbReference>
<dbReference type="InterPro" id="IPR029016">
    <property type="entry name" value="GAF-like_dom_sf"/>
</dbReference>
<name>A0A5C1EBG3_9RHOO</name>
<dbReference type="GO" id="GO:0008081">
    <property type="term" value="F:phosphoric diester hydrolase activity"/>
    <property type="evidence" value="ECO:0007669"/>
    <property type="project" value="UniProtKB-ARBA"/>
</dbReference>
<dbReference type="InterPro" id="IPR003018">
    <property type="entry name" value="GAF"/>
</dbReference>
<keyword evidence="4" id="KW-1185">Reference proteome</keyword>
<dbReference type="AlphaFoldDB" id="A0A5C1EBG3"/>
<dbReference type="Gene3D" id="3.30.450.20">
    <property type="entry name" value="PAS domain"/>
    <property type="match status" value="2"/>
</dbReference>
<evidence type="ECO:0000256" key="1">
    <source>
        <dbReference type="SAM" id="Phobius"/>
    </source>
</evidence>
<organism evidence="3 4">
    <name type="scientific">Oryzomicrobium terrae</name>
    <dbReference type="NCBI Taxonomy" id="1735038"/>
    <lineage>
        <taxon>Bacteria</taxon>
        <taxon>Pseudomonadati</taxon>
        <taxon>Pseudomonadota</taxon>
        <taxon>Betaproteobacteria</taxon>
        <taxon>Rhodocyclales</taxon>
        <taxon>Rhodocyclaceae</taxon>
        <taxon>Oryzomicrobium</taxon>
    </lineage>
</organism>
<dbReference type="SMART" id="SM00065">
    <property type="entry name" value="GAF"/>
    <property type="match status" value="1"/>
</dbReference>
<keyword evidence="3" id="KW-0378">Hydrolase</keyword>
<evidence type="ECO:0000313" key="4">
    <source>
        <dbReference type="Proteomes" id="UP000323671"/>
    </source>
</evidence>
<sequence>MGESLSSATTSILSGSPRQGRRFPLHVHLTLLFTLLIFLSGTVIGVLNYMQSRETLLTAAQDVFGRIGNEAGERLERLRGPIVGAVSLLSRSRLADATTLAERLQAVPLLVETLRLNPAVSAVYAGYGDGDFILVRPLANAEQRQSFSAPRATRYVVQSVERQAGQVQGRFIFLDDKLAVLENRERRDYLYDPRDRPWYREALQVDENIETAPYVFFTTQEVGQTIARRGHRAGLVIGADLTLADLSLLLTASRTTPSSELALFDAQGNMVAYSQPARIVRGDLGGQLLRKSLAEIGSPIMAEVETAFQAGHVDEALTLTAGQQDWNVLIHRVEGAGDKATYLAVAAPEDELLVDAWRHLGRQGLVTLLILILTVPLTLYLSRRVSRDLRTLTAETRAIRRFSFAEGARINSVVREVQELSDTLGRTRRTIRRFLDISAALAAERNFGRLVQRVLKETVDAVDARAGVLYLLGDDEHSLVPEAVRRGAAVDGEDGAEGDADRGDQGQEALLASLDSLSLNGAASALDPVAGVVLSGVTAVSNLLPAGISPGPLRGILGAGPLQLVAVPLKNRSGEVIGVLCLYREQEQDAPAQELVSFIEQLSGAAAVAIENQRLLLAQKALLESFIKLVAGAIDAKSPYTGGHCQRVPELTKMLARAACEARSGPFADFDLDEEGWEALHIAAWLHDCGKVTTPEYVVDKATKLETLYDRIHEVRMRFEVLKRDVEIGYWQALQRGDDEAFARKQRDAELAQLDADFAFVAECNEGGEFMAPERIERLQGIAARTWRRTLSDRIGISWEEKQRKARTPEPLLPVLEPLLADKPEHLIEREPADRMSDSNPWGFKLQVPAYKYNRGELTNLAVGRGTLTEEERYKINDHIVQTIVMLSRLPFPNHLKRVPEIAGGHHETMDGRGYPKRLTRDEMSIEARVMAIADIFEALTAVDRPYKKGKTLSESVAIMARMARDHHVDPDLFALFLTSGVYRRYAERFLKPNQIDAVDVARVLAG</sequence>
<dbReference type="Gene3D" id="1.10.3210.10">
    <property type="entry name" value="Hypothetical protein af1432"/>
    <property type="match status" value="2"/>
</dbReference>
<keyword evidence="1" id="KW-0472">Membrane</keyword>
<dbReference type="CDD" id="cd00077">
    <property type="entry name" value="HDc"/>
    <property type="match status" value="1"/>
</dbReference>
<dbReference type="RefSeq" id="WP_149425963.1">
    <property type="nucleotide sequence ID" value="NZ_CP022579.1"/>
</dbReference>
<evidence type="ECO:0000313" key="3">
    <source>
        <dbReference type="EMBL" id="QEL65929.1"/>
    </source>
</evidence>
<accession>A0A5C1EBG3</accession>
<dbReference type="EMBL" id="CP022579">
    <property type="protein sequence ID" value="QEL65929.1"/>
    <property type="molecule type" value="Genomic_DNA"/>
</dbReference>
<feature type="domain" description="HD-GYP" evidence="2">
    <location>
        <begin position="784"/>
        <end position="993"/>
    </location>
</feature>
<dbReference type="SUPFAM" id="SSF109604">
    <property type="entry name" value="HD-domain/PDEase-like"/>
    <property type="match status" value="2"/>
</dbReference>
<dbReference type="PROSITE" id="PS51832">
    <property type="entry name" value="HD_GYP"/>
    <property type="match status" value="1"/>
</dbReference>
<dbReference type="InterPro" id="IPR003607">
    <property type="entry name" value="HD/PDEase_dom"/>
</dbReference>
<dbReference type="KEGG" id="otr:OTERR_24530"/>
<dbReference type="Proteomes" id="UP000323671">
    <property type="component" value="Chromosome"/>
</dbReference>
<dbReference type="Pfam" id="PF13185">
    <property type="entry name" value="GAF_2"/>
    <property type="match status" value="1"/>
</dbReference>
<dbReference type="PANTHER" id="PTHR43155">
    <property type="entry name" value="CYCLIC DI-GMP PHOSPHODIESTERASE PA4108-RELATED"/>
    <property type="match status" value="1"/>
</dbReference>
<dbReference type="InterPro" id="IPR037522">
    <property type="entry name" value="HD_GYP_dom"/>
</dbReference>
<keyword evidence="1" id="KW-0812">Transmembrane</keyword>
<reference evidence="3 4" key="1">
    <citation type="submission" date="2017-07" db="EMBL/GenBank/DDBJ databases">
        <title>Complete genome sequence of Oryzomicrobium terrae TPP412.</title>
        <authorList>
            <person name="Chiu L.-W."/>
            <person name="Lo K.-J."/>
            <person name="Tsai Y.-M."/>
            <person name="Lin S.-S."/>
            <person name="Kuo C.-H."/>
            <person name="Liu C.-T."/>
        </authorList>
    </citation>
    <scope>NUCLEOTIDE SEQUENCE [LARGE SCALE GENOMIC DNA]</scope>
    <source>
        <strain evidence="3 4">TPP412</strain>
    </source>
</reference>
<proteinExistence type="predicted"/>
<feature type="transmembrane region" description="Helical" evidence="1">
    <location>
        <begin position="365"/>
        <end position="382"/>
    </location>
</feature>
<gene>
    <name evidence="3" type="ORF">OTERR_24530</name>
</gene>
<dbReference type="Gene3D" id="3.30.450.40">
    <property type="match status" value="1"/>
</dbReference>
<keyword evidence="1" id="KW-1133">Transmembrane helix</keyword>
<evidence type="ECO:0000259" key="2">
    <source>
        <dbReference type="PROSITE" id="PS51832"/>
    </source>
</evidence>